<organism evidence="2 3">
    <name type="scientific">Mycolicibacillus parakoreensis</name>
    <dbReference type="NCBI Taxonomy" id="1069221"/>
    <lineage>
        <taxon>Bacteria</taxon>
        <taxon>Bacillati</taxon>
        <taxon>Actinomycetota</taxon>
        <taxon>Actinomycetes</taxon>
        <taxon>Mycobacteriales</taxon>
        <taxon>Mycobacteriaceae</taxon>
        <taxon>Mycolicibacillus</taxon>
    </lineage>
</organism>
<gene>
    <name evidence="2" type="ORF">MIU77_02750</name>
</gene>
<proteinExistence type="predicted"/>
<dbReference type="RefSeq" id="WP_240171549.1">
    <property type="nucleotide sequence ID" value="NZ_CP092365.1"/>
</dbReference>
<dbReference type="EMBL" id="CP092365">
    <property type="protein sequence ID" value="ULN53297.1"/>
    <property type="molecule type" value="Genomic_DNA"/>
</dbReference>
<feature type="signal peptide" evidence="1">
    <location>
        <begin position="1"/>
        <end position="25"/>
    </location>
</feature>
<evidence type="ECO:0000313" key="3">
    <source>
        <dbReference type="Proteomes" id="UP001055200"/>
    </source>
</evidence>
<keyword evidence="3" id="KW-1185">Reference proteome</keyword>
<feature type="chain" id="PRO_5046210455" evidence="1">
    <location>
        <begin position="26"/>
        <end position="222"/>
    </location>
</feature>
<protein>
    <submittedName>
        <fullName evidence="2">ATPase</fullName>
    </submittedName>
</protein>
<sequence length="222" mass="23097">MLKSVPVVATVLVTAGLLVSPGVGADPQSCPAVCDQIPDTAWIAAGDIPLAATHRWPALAAVAVAETGAPAPLRVEELCRRPAETGGPRRYAVAARATVARPDRQWQLQAQILHWRGETWRGGQLATEVFNAAVAVLRGCQRAAPDQSPSVTVDEPGRVAAAIAGPVLAHTYLVVHPQSSTLSALTLWSTAPARPAWPPLDDGVVLDALFSPLCAAYLGSCG</sequence>
<evidence type="ECO:0000313" key="2">
    <source>
        <dbReference type="EMBL" id="ULN53297.1"/>
    </source>
</evidence>
<dbReference type="Proteomes" id="UP001055200">
    <property type="component" value="Chromosome"/>
</dbReference>
<accession>A0ABY3U1C3</accession>
<name>A0ABY3U1C3_9MYCO</name>
<keyword evidence="1" id="KW-0732">Signal</keyword>
<evidence type="ECO:0000256" key="1">
    <source>
        <dbReference type="SAM" id="SignalP"/>
    </source>
</evidence>
<reference evidence="2" key="1">
    <citation type="submission" date="2022-08" db="EMBL/GenBank/DDBJ databases">
        <title>Complete genome sequence of 14 non-tuberculosis mycobacteria type-strains.</title>
        <authorList>
            <person name="Igarashi Y."/>
            <person name="Osugi A."/>
            <person name="Mitarai S."/>
        </authorList>
    </citation>
    <scope>NUCLEOTIDE SEQUENCE</scope>
    <source>
        <strain evidence="2">DSM 45575</strain>
    </source>
</reference>